<dbReference type="Gene3D" id="3.30.565.10">
    <property type="entry name" value="Histidine kinase-like ATPase, C-terminal domain"/>
    <property type="match status" value="1"/>
</dbReference>
<reference evidence="2" key="1">
    <citation type="submission" date="2016-10" db="EMBL/GenBank/DDBJ databases">
        <authorList>
            <person name="Varghese N."/>
            <person name="Submissions S."/>
        </authorList>
    </citation>
    <scope>NUCLEOTIDE SEQUENCE [LARGE SCALE GENOMIC DNA]</scope>
    <source>
        <strain evidence="2">DSM 17724</strain>
    </source>
</reference>
<dbReference type="EMBL" id="FOIU01000001">
    <property type="protein sequence ID" value="SEW25054.1"/>
    <property type="molecule type" value="Genomic_DNA"/>
</dbReference>
<evidence type="ECO:0000313" key="2">
    <source>
        <dbReference type="Proteomes" id="UP000199469"/>
    </source>
</evidence>
<sequence>MVRLIHIFTHLRFSNKSRRLALQELKRMHLIGLLEIKKLAEISNSTTKEMEQIYEKLMIGKKEKQDPLVSMVQGHTTLLTNCYRRITDLTKDFISTSLLHTSYEANIMADSFHFEHLLDLVLEAAKPHALEKKLVIYTTIDRNLRTISIDPIKTGSVLIPIIDLGIFYAATGSAIRITASKSDRQLSFSIILSVDPNRPHAKEELLSEGTLFEASPIFHLHGIFLVKEELKLHGESFTITESGFRTGKELICITAVMKNQQENTPAGSQQPACNNESGRLFRNGF</sequence>
<name>A0A1I0QDS0_9FLAO</name>
<dbReference type="AlphaFoldDB" id="A0A1I0QDS0"/>
<organism evidence="1 2">
    <name type="scientific">Chryseobacterium wanjuense</name>
    <dbReference type="NCBI Taxonomy" id="356305"/>
    <lineage>
        <taxon>Bacteria</taxon>
        <taxon>Pseudomonadati</taxon>
        <taxon>Bacteroidota</taxon>
        <taxon>Flavobacteriia</taxon>
        <taxon>Flavobacteriales</taxon>
        <taxon>Weeksellaceae</taxon>
        <taxon>Chryseobacterium group</taxon>
        <taxon>Chryseobacterium</taxon>
    </lineage>
</organism>
<gene>
    <name evidence="1" type="ORF">SAMN05421841_1832</name>
</gene>
<evidence type="ECO:0000313" key="1">
    <source>
        <dbReference type="EMBL" id="SEW25054.1"/>
    </source>
</evidence>
<accession>A0A1I0QDS0</accession>
<keyword evidence="2" id="KW-1185">Reference proteome</keyword>
<protein>
    <submittedName>
        <fullName evidence="1">Uncharacterized protein</fullName>
    </submittedName>
</protein>
<dbReference type="InterPro" id="IPR036890">
    <property type="entry name" value="HATPase_C_sf"/>
</dbReference>
<proteinExistence type="predicted"/>
<dbReference type="STRING" id="356305.SAMN05421841_1832"/>
<dbReference type="Proteomes" id="UP000199469">
    <property type="component" value="Unassembled WGS sequence"/>
</dbReference>